<dbReference type="RefSeq" id="WP_098735470.1">
    <property type="nucleotide sequence ID" value="NZ_PDKW01000038.1"/>
</dbReference>
<reference evidence="2" key="1">
    <citation type="submission" date="2017-10" db="EMBL/GenBank/DDBJ databases">
        <authorList>
            <person name="Kravchenko I.K."/>
            <person name="Grouzdev D.S."/>
        </authorList>
    </citation>
    <scope>NUCLEOTIDE SEQUENCE [LARGE SCALE GENOMIC DNA]</scope>
    <source>
        <strain evidence="2">B2</strain>
    </source>
</reference>
<proteinExistence type="predicted"/>
<dbReference type="EMBL" id="PDKW01000038">
    <property type="protein sequence ID" value="PGH58643.1"/>
    <property type="molecule type" value="Genomic_DNA"/>
</dbReference>
<dbReference type="InterPro" id="IPR029045">
    <property type="entry name" value="ClpP/crotonase-like_dom_sf"/>
</dbReference>
<evidence type="ECO:0000313" key="2">
    <source>
        <dbReference type="Proteomes" id="UP000225379"/>
    </source>
</evidence>
<dbReference type="Gene3D" id="3.90.226.10">
    <property type="entry name" value="2-enoyl-CoA Hydratase, Chain A, domain 1"/>
    <property type="match status" value="1"/>
</dbReference>
<accession>A0A2B8BM81</accession>
<dbReference type="AlphaFoldDB" id="A0A2B8BM81"/>
<gene>
    <name evidence="1" type="ORF">CRT60_05775</name>
</gene>
<dbReference type="SUPFAM" id="SSF52096">
    <property type="entry name" value="ClpP/crotonase"/>
    <property type="match status" value="1"/>
</dbReference>
<dbReference type="Proteomes" id="UP000225379">
    <property type="component" value="Unassembled WGS sequence"/>
</dbReference>
<dbReference type="PANTHER" id="PTHR11941">
    <property type="entry name" value="ENOYL-COA HYDRATASE-RELATED"/>
    <property type="match status" value="1"/>
</dbReference>
<dbReference type="GO" id="GO:0004300">
    <property type="term" value="F:enoyl-CoA hydratase activity"/>
    <property type="evidence" value="ECO:0007669"/>
    <property type="project" value="UniProtKB-EC"/>
</dbReference>
<sequence length="271" mass="28110">MSDDTVENAGTNAGTARLERRGAVAILTLDAPKTRNAVTDPPVLNPLIAALEEVRDDRSVRVLVVTGAGKAFSAGGNIHDIRDRRGMFGGPADQVRNAYRAGVQRIPRAMADLEIPVIAAVNGPAYGAGCDLVFMCDLRIAGESARISSNFVKLGLISGDGGLWFLTRVAGPAVAAEMAFTGRAVGGAEAAALGLVSRVVPDAELMPTALALAEEIAANPPEAVRMTKRMLQQAGRVDLSTMLDMAAALQGICHAGEESRLAIAAAMKPVS</sequence>
<keyword evidence="2" id="KW-1185">Reference proteome</keyword>
<keyword evidence="1" id="KW-0456">Lyase</keyword>
<evidence type="ECO:0000313" key="1">
    <source>
        <dbReference type="EMBL" id="PGH58643.1"/>
    </source>
</evidence>
<dbReference type="CDD" id="cd06558">
    <property type="entry name" value="crotonase-like"/>
    <property type="match status" value="1"/>
</dbReference>
<dbReference type="PANTHER" id="PTHR11941:SF54">
    <property type="entry name" value="ENOYL-COA HYDRATASE, MITOCHONDRIAL"/>
    <property type="match status" value="1"/>
</dbReference>
<protein>
    <submittedName>
        <fullName evidence="1">Enoyl-CoA hydratase</fullName>
        <ecNumber evidence="1">4.2.1.17</ecNumber>
    </submittedName>
</protein>
<organism evidence="1 2">
    <name type="scientific">Azospirillum palustre</name>
    <dbReference type="NCBI Taxonomy" id="2044885"/>
    <lineage>
        <taxon>Bacteria</taxon>
        <taxon>Pseudomonadati</taxon>
        <taxon>Pseudomonadota</taxon>
        <taxon>Alphaproteobacteria</taxon>
        <taxon>Rhodospirillales</taxon>
        <taxon>Azospirillaceae</taxon>
        <taxon>Azospirillum</taxon>
    </lineage>
</organism>
<dbReference type="OrthoDB" id="9781757at2"/>
<name>A0A2B8BM81_9PROT</name>
<dbReference type="GO" id="GO:0006635">
    <property type="term" value="P:fatty acid beta-oxidation"/>
    <property type="evidence" value="ECO:0007669"/>
    <property type="project" value="TreeGrafter"/>
</dbReference>
<dbReference type="InterPro" id="IPR001753">
    <property type="entry name" value="Enoyl-CoA_hydra/iso"/>
</dbReference>
<dbReference type="Pfam" id="PF00378">
    <property type="entry name" value="ECH_1"/>
    <property type="match status" value="1"/>
</dbReference>
<comment type="caution">
    <text evidence="1">The sequence shown here is derived from an EMBL/GenBank/DDBJ whole genome shotgun (WGS) entry which is preliminary data.</text>
</comment>
<dbReference type="EC" id="4.2.1.17" evidence="1"/>